<comment type="caution">
    <text evidence="3">The sequence shown here is derived from an EMBL/GenBank/DDBJ whole genome shotgun (WGS) entry which is preliminary data.</text>
</comment>
<sequence>MKISILTFALALIGFQIASAQDEIVGNGEIVKQQRTISSFTKLNVRIGTRVRIVSGDATKAELEGESNILEHVITDVKNGELTVMLNNHKRFKQTKGVTVTIHVAKLDRAMVSTGSSIQSELPIQADQLTLVVETGSRMTATVSAKTLDLTVRDGSRATLQGNVAEADINLSGAGNLNAEKLTVARSEVKLDGASHADIHVTESLAASADGVSTLTYSGNPTVKSQEVSGLSKIRKRG</sequence>
<dbReference type="Gene3D" id="2.160.20.120">
    <property type="match status" value="1"/>
</dbReference>
<evidence type="ECO:0000313" key="3">
    <source>
        <dbReference type="EMBL" id="MBD2700993.1"/>
    </source>
</evidence>
<proteinExistence type="predicted"/>
<dbReference type="Pfam" id="PF10988">
    <property type="entry name" value="DUF2807"/>
    <property type="match status" value="1"/>
</dbReference>
<evidence type="ECO:0000313" key="4">
    <source>
        <dbReference type="Proteomes" id="UP000598820"/>
    </source>
</evidence>
<dbReference type="RefSeq" id="WP_190886845.1">
    <property type="nucleotide sequence ID" value="NZ_JACWZY010000006.1"/>
</dbReference>
<keyword evidence="4" id="KW-1185">Reference proteome</keyword>
<keyword evidence="1" id="KW-0732">Signal</keyword>
<dbReference type="InterPro" id="IPR021255">
    <property type="entry name" value="DUF2807"/>
</dbReference>
<reference evidence="3" key="1">
    <citation type="submission" date="2020-09" db="EMBL/GenBank/DDBJ databases">
        <authorList>
            <person name="Kim M.K."/>
        </authorList>
    </citation>
    <scope>NUCLEOTIDE SEQUENCE</scope>
    <source>
        <strain evidence="3">BT702</strain>
    </source>
</reference>
<accession>A0A927AQQ2</accession>
<dbReference type="AlphaFoldDB" id="A0A927AQQ2"/>
<evidence type="ECO:0000259" key="2">
    <source>
        <dbReference type="Pfam" id="PF10988"/>
    </source>
</evidence>
<dbReference type="Proteomes" id="UP000598820">
    <property type="component" value="Unassembled WGS sequence"/>
</dbReference>
<feature type="signal peptide" evidence="1">
    <location>
        <begin position="1"/>
        <end position="20"/>
    </location>
</feature>
<feature type="chain" id="PRO_5037187576" evidence="1">
    <location>
        <begin position="21"/>
        <end position="238"/>
    </location>
</feature>
<gene>
    <name evidence="3" type="ORF">IC229_10130</name>
</gene>
<dbReference type="EMBL" id="JACWZY010000006">
    <property type="protein sequence ID" value="MBD2700993.1"/>
    <property type="molecule type" value="Genomic_DNA"/>
</dbReference>
<name>A0A927AQQ2_9BACT</name>
<evidence type="ECO:0000256" key="1">
    <source>
        <dbReference type="SAM" id="SignalP"/>
    </source>
</evidence>
<organism evidence="3 4">
    <name type="scientific">Spirosoma profusum</name>
    <dbReference type="NCBI Taxonomy" id="2771354"/>
    <lineage>
        <taxon>Bacteria</taxon>
        <taxon>Pseudomonadati</taxon>
        <taxon>Bacteroidota</taxon>
        <taxon>Cytophagia</taxon>
        <taxon>Cytophagales</taxon>
        <taxon>Cytophagaceae</taxon>
        <taxon>Spirosoma</taxon>
    </lineage>
</organism>
<protein>
    <submittedName>
        <fullName evidence="3">DUF2807 domain-containing protein</fullName>
    </submittedName>
</protein>
<feature type="domain" description="Putative auto-transporter adhesin head GIN" evidence="2">
    <location>
        <begin position="40"/>
        <end position="221"/>
    </location>
</feature>